<organism evidence="2 3">
    <name type="scientific">Cyclospora cayetanensis</name>
    <dbReference type="NCBI Taxonomy" id="88456"/>
    <lineage>
        <taxon>Eukaryota</taxon>
        <taxon>Sar</taxon>
        <taxon>Alveolata</taxon>
        <taxon>Apicomplexa</taxon>
        <taxon>Conoidasida</taxon>
        <taxon>Coccidia</taxon>
        <taxon>Eucoccidiorida</taxon>
        <taxon>Eimeriorina</taxon>
        <taxon>Eimeriidae</taxon>
        <taxon>Cyclospora</taxon>
    </lineage>
</organism>
<dbReference type="AlphaFoldDB" id="A0A6P6RT71"/>
<dbReference type="Proteomes" id="UP000515125">
    <property type="component" value="Unplaced"/>
</dbReference>
<sequence length="400" mass="42666">MQCCSKYIWHLLGSRVPCPAAATGAPQDRGRDQQQGEGAACGNAETATAGEAAKSRAASQIHRAAASAAREASLLAELSSLRRESDQKLQEAQQEVNLAQEKLTRTAAALAKERKSAEVFRQKFERMAEDLEGQTAECQRVRGDLAALERQHRQLMEEIQRERESLAEQQQQHQQQAPAEQTSQTRTQRSEAKGIAKRFVQGLASRDLDAQERQALIAHLQALRRDGANAIYELLSTQTPPLPPIDGRNIIRSTIPVAPSGVTESLKAARRLQESAATEILPLFLPRVGVTPACTSASPSAPLLAGLMAKGQPPVGRSLSLGAPARGPPGGASRKVCPFHGGPQGTLQGRAPPPPKPPLELRLRKACTFSEAVPVPAGIAPPLQAGDGAPGWTTVRSDGL</sequence>
<keyword evidence="2" id="KW-1185">Reference proteome</keyword>
<protein>
    <submittedName>
        <fullName evidence="3">Uncharacterized protein LOC34621421</fullName>
    </submittedName>
</protein>
<name>A0A6P6RT71_9EIME</name>
<dbReference type="OrthoDB" id="10682606at2759"/>
<evidence type="ECO:0000256" key="1">
    <source>
        <dbReference type="SAM" id="MobiDB-lite"/>
    </source>
</evidence>
<reference evidence="3" key="1">
    <citation type="submission" date="2025-08" db="UniProtKB">
        <authorList>
            <consortium name="RefSeq"/>
        </authorList>
    </citation>
    <scope>IDENTIFICATION</scope>
</reference>
<feature type="region of interest" description="Disordered" evidence="1">
    <location>
        <begin position="160"/>
        <end position="192"/>
    </location>
</feature>
<feature type="region of interest" description="Disordered" evidence="1">
    <location>
        <begin position="378"/>
        <end position="400"/>
    </location>
</feature>
<accession>A0A6P6RT71</accession>
<dbReference type="GeneID" id="34621421"/>
<feature type="compositionally biased region" description="Low complexity" evidence="1">
    <location>
        <begin position="35"/>
        <end position="55"/>
    </location>
</feature>
<dbReference type="RefSeq" id="XP_026190744.1">
    <property type="nucleotide sequence ID" value="XM_026334959.1"/>
</dbReference>
<feature type="region of interest" description="Disordered" evidence="1">
    <location>
        <begin position="20"/>
        <end position="55"/>
    </location>
</feature>
<evidence type="ECO:0000313" key="3">
    <source>
        <dbReference type="RefSeq" id="XP_026190744.1"/>
    </source>
</evidence>
<proteinExistence type="predicted"/>
<gene>
    <name evidence="3" type="primary">LOC34621421</name>
</gene>
<evidence type="ECO:0000313" key="2">
    <source>
        <dbReference type="Proteomes" id="UP000515125"/>
    </source>
</evidence>
<feature type="compositionally biased region" description="Low complexity" evidence="1">
    <location>
        <begin position="167"/>
        <end position="181"/>
    </location>
</feature>
<feature type="region of interest" description="Disordered" evidence="1">
    <location>
        <begin position="319"/>
        <end position="358"/>
    </location>
</feature>